<reference evidence="1 2" key="2">
    <citation type="journal article" date="2022" name="Mol. Ecol. Resour.">
        <title>The genomes of chicory, endive, great burdock and yacon provide insights into Asteraceae paleo-polyploidization history and plant inulin production.</title>
        <authorList>
            <person name="Fan W."/>
            <person name="Wang S."/>
            <person name="Wang H."/>
            <person name="Wang A."/>
            <person name="Jiang F."/>
            <person name="Liu H."/>
            <person name="Zhao H."/>
            <person name="Xu D."/>
            <person name="Zhang Y."/>
        </authorList>
    </citation>
    <scope>NUCLEOTIDE SEQUENCE [LARGE SCALE GENOMIC DNA]</scope>
    <source>
        <strain evidence="2">cv. Niubang</strain>
    </source>
</reference>
<keyword evidence="2" id="KW-1185">Reference proteome</keyword>
<sequence length="139" mass="15369">MNFFSVLRLSMNYHIFFLSIGVFLMDRPIESPRSEVSDEENRGEINSYSSIAPSKQCNVFEIPITSQLSHKSNFDSANDSSKEAVRSELPISSESSDFAIDSSKQASTSNLPISSDSEHSIDHTLMEDVASNVEPVVVC</sequence>
<comment type="caution">
    <text evidence="1">The sequence shown here is derived from an EMBL/GenBank/DDBJ whole genome shotgun (WGS) entry which is preliminary data.</text>
</comment>
<dbReference type="EMBL" id="CM042047">
    <property type="protein sequence ID" value="KAI3770462.1"/>
    <property type="molecule type" value="Genomic_DNA"/>
</dbReference>
<organism evidence="1 2">
    <name type="scientific">Arctium lappa</name>
    <name type="common">Greater burdock</name>
    <name type="synonym">Lappa major</name>
    <dbReference type="NCBI Taxonomy" id="4217"/>
    <lineage>
        <taxon>Eukaryota</taxon>
        <taxon>Viridiplantae</taxon>
        <taxon>Streptophyta</taxon>
        <taxon>Embryophyta</taxon>
        <taxon>Tracheophyta</taxon>
        <taxon>Spermatophyta</taxon>
        <taxon>Magnoliopsida</taxon>
        <taxon>eudicotyledons</taxon>
        <taxon>Gunneridae</taxon>
        <taxon>Pentapetalae</taxon>
        <taxon>asterids</taxon>
        <taxon>campanulids</taxon>
        <taxon>Asterales</taxon>
        <taxon>Asteraceae</taxon>
        <taxon>Carduoideae</taxon>
        <taxon>Cardueae</taxon>
        <taxon>Arctiinae</taxon>
        <taxon>Arctium</taxon>
    </lineage>
</organism>
<gene>
    <name evidence="1" type="ORF">L6452_01596</name>
</gene>
<dbReference type="Proteomes" id="UP001055879">
    <property type="component" value="Linkage Group LG01"/>
</dbReference>
<name>A0ACB9FH27_ARCLA</name>
<evidence type="ECO:0000313" key="2">
    <source>
        <dbReference type="Proteomes" id="UP001055879"/>
    </source>
</evidence>
<accession>A0ACB9FH27</accession>
<reference evidence="2" key="1">
    <citation type="journal article" date="2022" name="Mol. Ecol. Resour.">
        <title>The genomes of chicory, endive, great burdock and yacon provide insights into Asteraceae palaeo-polyploidization history and plant inulin production.</title>
        <authorList>
            <person name="Fan W."/>
            <person name="Wang S."/>
            <person name="Wang H."/>
            <person name="Wang A."/>
            <person name="Jiang F."/>
            <person name="Liu H."/>
            <person name="Zhao H."/>
            <person name="Xu D."/>
            <person name="Zhang Y."/>
        </authorList>
    </citation>
    <scope>NUCLEOTIDE SEQUENCE [LARGE SCALE GENOMIC DNA]</scope>
    <source>
        <strain evidence="2">cv. Niubang</strain>
    </source>
</reference>
<proteinExistence type="predicted"/>
<evidence type="ECO:0000313" key="1">
    <source>
        <dbReference type="EMBL" id="KAI3770462.1"/>
    </source>
</evidence>
<protein>
    <submittedName>
        <fullName evidence="1">Uncharacterized protein</fullName>
    </submittedName>
</protein>